<proteinExistence type="inferred from homology"/>
<comment type="catalytic activity">
    <reaction evidence="1">
        <text>S-ubiquitinyl-[E2 ubiquitin-conjugating enzyme]-L-cysteine + [acceptor protein]-L-lysine = [E2 ubiquitin-conjugating enzyme]-L-cysteine + N(6)-ubiquitinyl-[acceptor protein]-L-lysine.</text>
        <dbReference type="EC" id="2.3.2.27"/>
    </reaction>
</comment>
<dbReference type="Pfam" id="PF21361">
    <property type="entry name" value="Sina_ZnF"/>
    <property type="match status" value="1"/>
</dbReference>
<feature type="compositionally biased region" description="Acidic residues" evidence="12">
    <location>
        <begin position="337"/>
        <end position="351"/>
    </location>
</feature>
<keyword evidence="5" id="KW-0808">Transferase</keyword>
<comment type="similarity">
    <text evidence="3">Belongs to the SINA (Seven in absentia) family.</text>
</comment>
<dbReference type="PANTHER" id="PTHR46632">
    <property type="entry name" value="E3 UBIQUITIN-PROTEIN LIGASE SINA-LIKE 4"/>
    <property type="match status" value="1"/>
</dbReference>
<dbReference type="EC" id="2.3.2.27" evidence="4"/>
<dbReference type="PANTHER" id="PTHR46632:SF11">
    <property type="entry name" value="E3 UBIQUITIN-PROTEIN LIGASE SINA-LIKE 1-RELATED"/>
    <property type="match status" value="1"/>
</dbReference>
<dbReference type="SUPFAM" id="SSF49599">
    <property type="entry name" value="TRAF domain-like"/>
    <property type="match status" value="1"/>
</dbReference>
<evidence type="ECO:0000256" key="2">
    <source>
        <dbReference type="ARBA" id="ARBA00004906"/>
    </source>
</evidence>
<evidence type="ECO:0000256" key="7">
    <source>
        <dbReference type="ARBA" id="ARBA00022771"/>
    </source>
</evidence>
<organism evidence="14 15">
    <name type="scientific">Microthlaspi erraticum</name>
    <dbReference type="NCBI Taxonomy" id="1685480"/>
    <lineage>
        <taxon>Eukaryota</taxon>
        <taxon>Viridiplantae</taxon>
        <taxon>Streptophyta</taxon>
        <taxon>Embryophyta</taxon>
        <taxon>Tracheophyta</taxon>
        <taxon>Spermatophyta</taxon>
        <taxon>Magnoliopsida</taxon>
        <taxon>eudicotyledons</taxon>
        <taxon>Gunneridae</taxon>
        <taxon>Pentapetalae</taxon>
        <taxon>rosids</taxon>
        <taxon>malvids</taxon>
        <taxon>Brassicales</taxon>
        <taxon>Brassicaceae</taxon>
        <taxon>Coluteocarpeae</taxon>
        <taxon>Microthlaspi</taxon>
    </lineage>
</organism>
<feature type="region of interest" description="Disordered" evidence="12">
    <location>
        <begin position="300"/>
        <end position="370"/>
    </location>
</feature>
<evidence type="ECO:0000256" key="10">
    <source>
        <dbReference type="ARBA" id="ARBA00024004"/>
    </source>
</evidence>
<evidence type="ECO:0000256" key="12">
    <source>
        <dbReference type="SAM" id="MobiDB-lite"/>
    </source>
</evidence>
<evidence type="ECO:0000256" key="11">
    <source>
        <dbReference type="PROSITE-ProRule" id="PRU00455"/>
    </source>
</evidence>
<dbReference type="GO" id="GO:0008270">
    <property type="term" value="F:zinc ion binding"/>
    <property type="evidence" value="ECO:0007669"/>
    <property type="project" value="UniProtKB-KW"/>
</dbReference>
<dbReference type="Pfam" id="PF21362">
    <property type="entry name" value="Sina_RING"/>
    <property type="match status" value="1"/>
</dbReference>
<evidence type="ECO:0000313" key="14">
    <source>
        <dbReference type="EMBL" id="CAA7019546.1"/>
    </source>
</evidence>
<dbReference type="Gene3D" id="3.30.40.10">
    <property type="entry name" value="Zinc/RING finger domain, C3HC4 (zinc finger)"/>
    <property type="match status" value="1"/>
</dbReference>
<evidence type="ECO:0000256" key="1">
    <source>
        <dbReference type="ARBA" id="ARBA00000900"/>
    </source>
</evidence>
<dbReference type="OrthoDB" id="4788989at2759"/>
<evidence type="ECO:0000313" key="15">
    <source>
        <dbReference type="Proteomes" id="UP000467841"/>
    </source>
</evidence>
<evidence type="ECO:0000256" key="5">
    <source>
        <dbReference type="ARBA" id="ARBA00022679"/>
    </source>
</evidence>
<keyword evidence="7 11" id="KW-0863">Zinc-finger</keyword>
<dbReference type="InterPro" id="IPR013083">
    <property type="entry name" value="Znf_RING/FYVE/PHD"/>
</dbReference>
<evidence type="ECO:0000256" key="9">
    <source>
        <dbReference type="ARBA" id="ARBA00022833"/>
    </source>
</evidence>
<sequence>MVIEMNFLAGEASSSNRKRQRTLPSTVEVEEQGENGGRTASENRNVDDGDEVITEVRSGTMFDLDLLECPICCTALSAPIYQCDNGHIACSSCCIKLRHKCAACNLPIGNHRCRIMERVVEAIIVPCPNAKHGCSEKFSYGKELVHEKQCGFALCHCPALGCNYAGVSNDLYSHYAASHRRAWDYFTTFGRPRVIWLRLSEKILVLQEFGDGPLVAVQCFQEPNGVYVTVNCIAPCAPGFGEYSYRLSCSFGGKTVSFGLAEMNRIRRVSFETPEEDFMSVPAFFMAQRVGLKLELRISETDETEEEEEKAVETGEEDAAVTGEEEEEEAAGTGEVEAAETEEEEADETEVVDNVRRSTRKRVVSSKYQD</sequence>
<dbReference type="GO" id="GO:0061630">
    <property type="term" value="F:ubiquitin protein ligase activity"/>
    <property type="evidence" value="ECO:0007669"/>
    <property type="project" value="UniProtKB-EC"/>
</dbReference>
<feature type="domain" description="SIAH-type" evidence="13">
    <location>
        <begin position="122"/>
        <end position="180"/>
    </location>
</feature>
<dbReference type="GO" id="GO:0016567">
    <property type="term" value="P:protein ubiquitination"/>
    <property type="evidence" value="ECO:0007669"/>
    <property type="project" value="UniProtKB-UniPathway"/>
</dbReference>
<comment type="caution">
    <text evidence="14">The sequence shown here is derived from an EMBL/GenBank/DDBJ whole genome shotgun (WGS) entry which is preliminary data.</text>
</comment>
<dbReference type="EMBL" id="CACVBM020000455">
    <property type="protein sequence ID" value="CAA7019546.1"/>
    <property type="molecule type" value="Genomic_DNA"/>
</dbReference>
<feature type="compositionally biased region" description="Acidic residues" evidence="12">
    <location>
        <begin position="301"/>
        <end position="330"/>
    </location>
</feature>
<gene>
    <name evidence="14" type="ORF">MERR_LOCUS6781</name>
</gene>
<keyword evidence="6" id="KW-0479">Metal-binding</keyword>
<dbReference type="InterPro" id="IPR044286">
    <property type="entry name" value="SINL_plant"/>
</dbReference>
<accession>A0A6D2HUY1</accession>
<keyword evidence="9" id="KW-0862">Zinc</keyword>
<comment type="function">
    <text evidence="10">E3 ubiquitin-protein ligase that mediates ubiquitination and subsequent proteasomal degradation of target proteins. E3 ubiquitin ligases accept ubiquitin from an E2 ubiquitin-conjugating enzyme in the form of a thioester and then directly transfers the ubiquitin to targeted substrates. It probably triggers the ubiquitin-mediated degradation of different substrates.</text>
</comment>
<dbReference type="UniPathway" id="UPA00143"/>
<dbReference type="InterPro" id="IPR013010">
    <property type="entry name" value="Znf_SIAH"/>
</dbReference>
<protein>
    <recommendedName>
        <fullName evidence="4">RING-type E3 ubiquitin transferase</fullName>
        <ecNumber evidence="4">2.3.2.27</ecNumber>
    </recommendedName>
</protein>
<evidence type="ECO:0000256" key="8">
    <source>
        <dbReference type="ARBA" id="ARBA00022786"/>
    </source>
</evidence>
<dbReference type="InterPro" id="IPR049548">
    <property type="entry name" value="Sina-like_RING"/>
</dbReference>
<name>A0A6D2HUY1_9BRAS</name>
<dbReference type="PROSITE" id="PS51081">
    <property type="entry name" value="ZF_SIAH"/>
    <property type="match status" value="1"/>
</dbReference>
<keyword evidence="8" id="KW-0833">Ubl conjugation pathway</keyword>
<reference evidence="14" key="1">
    <citation type="submission" date="2020-01" db="EMBL/GenBank/DDBJ databases">
        <authorList>
            <person name="Mishra B."/>
        </authorList>
    </citation>
    <scope>NUCLEOTIDE SEQUENCE [LARGE SCALE GENOMIC DNA]</scope>
</reference>
<evidence type="ECO:0000256" key="6">
    <source>
        <dbReference type="ARBA" id="ARBA00022723"/>
    </source>
</evidence>
<feature type="region of interest" description="Disordered" evidence="12">
    <location>
        <begin position="9"/>
        <end position="49"/>
    </location>
</feature>
<keyword evidence="15" id="KW-1185">Reference proteome</keyword>
<dbReference type="AlphaFoldDB" id="A0A6D2HUY1"/>
<evidence type="ECO:0000256" key="4">
    <source>
        <dbReference type="ARBA" id="ARBA00012483"/>
    </source>
</evidence>
<dbReference type="Proteomes" id="UP000467841">
    <property type="component" value="Unassembled WGS sequence"/>
</dbReference>
<evidence type="ECO:0000256" key="3">
    <source>
        <dbReference type="ARBA" id="ARBA00009119"/>
    </source>
</evidence>
<dbReference type="CDD" id="cd16571">
    <property type="entry name" value="RING-HC_SIAHs"/>
    <property type="match status" value="1"/>
</dbReference>
<evidence type="ECO:0000259" key="13">
    <source>
        <dbReference type="PROSITE" id="PS51081"/>
    </source>
</evidence>
<comment type="pathway">
    <text evidence="2">Protein modification; protein ubiquitination.</text>
</comment>